<feature type="region of interest" description="Disordered" evidence="1">
    <location>
        <begin position="303"/>
        <end position="336"/>
    </location>
</feature>
<gene>
    <name evidence="2" type="ORF">AARE701A_LOCUS5656</name>
</gene>
<feature type="region of interest" description="Disordered" evidence="1">
    <location>
        <begin position="376"/>
        <end position="413"/>
    </location>
</feature>
<feature type="compositionally biased region" description="Acidic residues" evidence="1">
    <location>
        <begin position="320"/>
        <end position="329"/>
    </location>
</feature>
<evidence type="ECO:0000313" key="3">
    <source>
        <dbReference type="Proteomes" id="UP000682877"/>
    </source>
</evidence>
<dbReference type="AlphaFoldDB" id="A0A8S1ZTI6"/>
<proteinExistence type="predicted"/>
<dbReference type="Proteomes" id="UP000682877">
    <property type="component" value="Chromosome 2"/>
</dbReference>
<accession>A0A8S1ZTI6</accession>
<reference evidence="2" key="1">
    <citation type="submission" date="2021-01" db="EMBL/GenBank/DDBJ databases">
        <authorList>
            <person name="Bezrukov I."/>
        </authorList>
    </citation>
    <scope>NUCLEOTIDE SEQUENCE</scope>
</reference>
<evidence type="ECO:0000256" key="1">
    <source>
        <dbReference type="SAM" id="MobiDB-lite"/>
    </source>
</evidence>
<keyword evidence="3" id="KW-1185">Reference proteome</keyword>
<dbReference type="EMBL" id="LR999452">
    <property type="protein sequence ID" value="CAE5964433.1"/>
    <property type="molecule type" value="Genomic_DNA"/>
</dbReference>
<organism evidence="2 3">
    <name type="scientific">Arabidopsis arenosa</name>
    <name type="common">Sand rock-cress</name>
    <name type="synonym">Cardaminopsis arenosa</name>
    <dbReference type="NCBI Taxonomy" id="38785"/>
    <lineage>
        <taxon>Eukaryota</taxon>
        <taxon>Viridiplantae</taxon>
        <taxon>Streptophyta</taxon>
        <taxon>Embryophyta</taxon>
        <taxon>Tracheophyta</taxon>
        <taxon>Spermatophyta</taxon>
        <taxon>Magnoliopsida</taxon>
        <taxon>eudicotyledons</taxon>
        <taxon>Gunneridae</taxon>
        <taxon>Pentapetalae</taxon>
        <taxon>rosids</taxon>
        <taxon>malvids</taxon>
        <taxon>Brassicales</taxon>
        <taxon>Brassicaceae</taxon>
        <taxon>Camelineae</taxon>
        <taxon>Arabidopsis</taxon>
    </lineage>
</organism>
<sequence length="413" mass="46205">MEAPLGANGLILERFGVLPLGLMKDFRLIWIWSQEGAEVLSVIRIGFKVLRSGLVPERDWKDYGSALVSLNGDLFVSVRFSTVEMAASTKETENEVPWEFRFLGLRSSSFKRLVVLGVLQVAHPKVEEEGSGVVTAREYFCFLVSVGSQSQSLEAFDYGFVLVNIKGGVFDSLLSPIIEMEISTTEAENWESRLLVLRFSGFTLDRVLGDLKVQAFPKIEEEISMAVTAKESCRFIISVGPQSQSLEASEKSEQQYLDFPILFERNLMVFRKFFGRYLLGSEIWGSQIRLIESLQNQNLGEVEEEQLAEDGDKVDTNQVSDEEDMDSENNEEKLKAENQLVADGADGGMGRKKGTSCLQGISFMKRNAHLLTSPRRRHVQKGVKQVTEGRNPRNQDMVKGMAGGDKPPKHKGC</sequence>
<protein>
    <submittedName>
        <fullName evidence="2">Uncharacterized protein</fullName>
    </submittedName>
</protein>
<evidence type="ECO:0000313" key="2">
    <source>
        <dbReference type="EMBL" id="CAE5964433.1"/>
    </source>
</evidence>
<name>A0A8S1ZTI6_ARAAE</name>